<feature type="transmembrane region" description="Helical" evidence="1">
    <location>
        <begin position="46"/>
        <end position="61"/>
    </location>
</feature>
<organism evidence="2 3">
    <name type="scientific">Priestia endophytica DSM 13796</name>
    <dbReference type="NCBI Taxonomy" id="1121089"/>
    <lineage>
        <taxon>Bacteria</taxon>
        <taxon>Bacillati</taxon>
        <taxon>Bacillota</taxon>
        <taxon>Bacilli</taxon>
        <taxon>Bacillales</taxon>
        <taxon>Bacillaceae</taxon>
        <taxon>Priestia</taxon>
    </lineage>
</organism>
<dbReference type="EMBL" id="FOXX01000009">
    <property type="protein sequence ID" value="SFQ78439.1"/>
    <property type="molecule type" value="Genomic_DNA"/>
</dbReference>
<proteinExistence type="predicted"/>
<comment type="caution">
    <text evidence="2">The sequence shown here is derived from an EMBL/GenBank/DDBJ whole genome shotgun (WGS) entry which is preliminary data.</text>
</comment>
<keyword evidence="1" id="KW-1133">Transmembrane helix</keyword>
<feature type="transmembrane region" description="Helical" evidence="1">
    <location>
        <begin position="6"/>
        <end position="25"/>
    </location>
</feature>
<dbReference type="Proteomes" id="UP000182762">
    <property type="component" value="Unassembled WGS sequence"/>
</dbReference>
<keyword evidence="1" id="KW-0812">Transmembrane</keyword>
<evidence type="ECO:0000313" key="3">
    <source>
        <dbReference type="Proteomes" id="UP000182762"/>
    </source>
</evidence>
<accession>A0A1I6BC26</accession>
<gene>
    <name evidence="2" type="ORF">SAMN02745910_03433</name>
</gene>
<keyword evidence="1" id="KW-0472">Membrane</keyword>
<keyword evidence="3" id="KW-1185">Reference proteome</keyword>
<reference evidence="2 3" key="1">
    <citation type="submission" date="2016-10" db="EMBL/GenBank/DDBJ databases">
        <authorList>
            <person name="Varghese N."/>
            <person name="Submissions S."/>
        </authorList>
    </citation>
    <scope>NUCLEOTIDE SEQUENCE [LARGE SCALE GENOMIC DNA]</scope>
    <source>
        <strain evidence="2 3">DSM 13796</strain>
    </source>
</reference>
<sequence length="91" mass="10721">MKKPWYLKTGWVFVFCTLTPPIGYLTILTNLKKFNNKDKEQFEQKIFYLAIATSAMAFWVLKFTPPIVRKVVLCGLLAIFIGRKLKRMFKK</sequence>
<dbReference type="GeneID" id="93712036"/>
<name>A0A1I6BC26_9BACI</name>
<evidence type="ECO:0000313" key="2">
    <source>
        <dbReference type="EMBL" id="SFQ78439.1"/>
    </source>
</evidence>
<dbReference type="RefSeq" id="WP_061805781.1">
    <property type="nucleotide sequence ID" value="NZ_FOXX01000009.1"/>
</dbReference>
<protein>
    <submittedName>
        <fullName evidence="2">Uncharacterized protein</fullName>
    </submittedName>
</protein>
<evidence type="ECO:0000256" key="1">
    <source>
        <dbReference type="SAM" id="Phobius"/>
    </source>
</evidence>